<dbReference type="InterPro" id="IPR005801">
    <property type="entry name" value="ADC_synthase"/>
</dbReference>
<dbReference type="NCBIfam" id="TIGR00553">
    <property type="entry name" value="pabB"/>
    <property type="match status" value="1"/>
</dbReference>
<dbReference type="RefSeq" id="WP_210807539.1">
    <property type="nucleotide sequence ID" value="NZ_JAGQDG010000002.1"/>
</dbReference>
<evidence type="ECO:0000313" key="3">
    <source>
        <dbReference type="Proteomes" id="UP000672097"/>
    </source>
</evidence>
<evidence type="ECO:0000259" key="1">
    <source>
        <dbReference type="Pfam" id="PF00425"/>
    </source>
</evidence>
<dbReference type="InterPro" id="IPR043131">
    <property type="entry name" value="BCAT-like_N"/>
</dbReference>
<dbReference type="PANTHER" id="PTHR11236">
    <property type="entry name" value="AMINOBENZOATE/ANTHRANILATE SYNTHASE"/>
    <property type="match status" value="1"/>
</dbReference>
<dbReference type="EC" id="2.6.1.85" evidence="2"/>
<dbReference type="Pfam" id="PF01063">
    <property type="entry name" value="Aminotran_4"/>
    <property type="match status" value="1"/>
</dbReference>
<keyword evidence="2" id="KW-0808">Transferase</keyword>
<dbReference type="SUPFAM" id="SSF56322">
    <property type="entry name" value="ADC synthase"/>
    <property type="match status" value="1"/>
</dbReference>
<keyword evidence="2" id="KW-0032">Aminotransferase</keyword>
<accession>A0ABS5DVA1</accession>
<dbReference type="PRINTS" id="PR00095">
    <property type="entry name" value="ANTSNTHASEI"/>
</dbReference>
<dbReference type="InterPro" id="IPR015890">
    <property type="entry name" value="Chorismate_C"/>
</dbReference>
<dbReference type="InterPro" id="IPR019999">
    <property type="entry name" value="Anth_synth_I-like"/>
</dbReference>
<proteinExistence type="predicted"/>
<dbReference type="InterPro" id="IPR001544">
    <property type="entry name" value="Aminotrans_IV"/>
</dbReference>
<sequence length="636" mass="68814">MKRVDAEVWALLDDSAEGRSRLYTEFVREHRCVLPQELEAVWAQVAADQEGGLHAVLLADYEWGVALQRGVASQAQAGEPAPAPALRVMMFARQQTLDEAGTAAWLQAHDSGHATPSAAGPLSLSPSVDEAAYVQAVQAVQEAIRQGISYQVNLTYRVHGALHGSPVALYRRLRARQPVAYGALILLPEGGEVLSLSPELFLRHQQGVLTAKPMKGTAARQVDALEDARVAAALQQDPKNRAENLMIVDLLRNDIGRIAQTGSVQVPALFTIEPYATVYQMTSTVQARPRPQVTFPDVLRATFPCGSITGAPKHQTLALIEQLETTPRGLYCGAIGWVAPPTAGQALGEFCLSVAIRTLEVGPLQAPIGTRPLRLGLGAGIVLDSVGADEWQECQHKARFLTDVDPGFELFETLRIEGLPQQPQAQLHDAHLARLARSAQALGFAWPEHDVDAALDQALVDLTRNPAITTPQARLRMSLNHRGAVTIHTEPLPDLPPGPALLSLSPLRLPNAQPLAAHKTTLRQHYDAAVREAIAQGQFDQLFVTEGGWLTEGGRSTVLVKLHGQWCTPPVADGALPGVARAQVLAQGLEGQPVLERRLWVQELEQAQDWRVCNALRGVLPAQLVRLRDSGGFLAK</sequence>
<organism evidence="2 3">
    <name type="scientific">Ideonella paludis</name>
    <dbReference type="NCBI Taxonomy" id="1233411"/>
    <lineage>
        <taxon>Bacteria</taxon>
        <taxon>Pseudomonadati</taxon>
        <taxon>Pseudomonadota</taxon>
        <taxon>Betaproteobacteria</taxon>
        <taxon>Burkholderiales</taxon>
        <taxon>Sphaerotilaceae</taxon>
        <taxon>Ideonella</taxon>
    </lineage>
</organism>
<reference evidence="2 3" key="1">
    <citation type="submission" date="2021-04" db="EMBL/GenBank/DDBJ databases">
        <title>The genome sequence of type strain Ideonella paludis KCTC 32238.</title>
        <authorList>
            <person name="Liu Y."/>
        </authorList>
    </citation>
    <scope>NUCLEOTIDE SEQUENCE [LARGE SCALE GENOMIC DNA]</scope>
    <source>
        <strain evidence="2 3">KCTC 32238</strain>
    </source>
</reference>
<feature type="domain" description="Chorismate-utilising enzyme C-terminal" evidence="1">
    <location>
        <begin position="130"/>
        <end position="397"/>
    </location>
</feature>
<evidence type="ECO:0000313" key="2">
    <source>
        <dbReference type="EMBL" id="MBQ0935029.1"/>
    </source>
</evidence>
<name>A0ABS5DVA1_9BURK</name>
<dbReference type="Gene3D" id="3.60.120.10">
    <property type="entry name" value="Anthranilate synthase"/>
    <property type="match status" value="1"/>
</dbReference>
<keyword evidence="3" id="KW-1185">Reference proteome</keyword>
<dbReference type="Gene3D" id="3.20.10.10">
    <property type="entry name" value="D-amino Acid Aminotransferase, subunit A, domain 2"/>
    <property type="match status" value="1"/>
</dbReference>
<dbReference type="EMBL" id="JAGQDG010000002">
    <property type="protein sequence ID" value="MBQ0935029.1"/>
    <property type="molecule type" value="Genomic_DNA"/>
</dbReference>
<protein>
    <submittedName>
        <fullName evidence="2">Aminodeoxychorismate synthase component I</fullName>
        <ecNumber evidence="2">2.6.1.85</ecNumber>
    </submittedName>
</protein>
<dbReference type="SUPFAM" id="SSF56752">
    <property type="entry name" value="D-aminoacid aminotransferase-like PLP-dependent enzymes"/>
    <property type="match status" value="1"/>
</dbReference>
<dbReference type="Pfam" id="PF00425">
    <property type="entry name" value="Chorismate_bind"/>
    <property type="match status" value="1"/>
</dbReference>
<dbReference type="InterPro" id="IPR043132">
    <property type="entry name" value="BCAT-like_C"/>
</dbReference>
<dbReference type="Gene3D" id="3.30.470.10">
    <property type="match status" value="1"/>
</dbReference>
<dbReference type="GO" id="GO:0046820">
    <property type="term" value="F:4-amino-4-deoxychorismate synthase activity"/>
    <property type="evidence" value="ECO:0007669"/>
    <property type="project" value="UniProtKB-EC"/>
</dbReference>
<dbReference type="Proteomes" id="UP000672097">
    <property type="component" value="Unassembled WGS sequence"/>
</dbReference>
<dbReference type="PANTHER" id="PTHR11236:SF50">
    <property type="entry name" value="AMINODEOXYCHORISMATE SYNTHASE COMPONENT 1"/>
    <property type="match status" value="1"/>
</dbReference>
<dbReference type="InterPro" id="IPR036038">
    <property type="entry name" value="Aminotransferase-like"/>
</dbReference>
<dbReference type="InterPro" id="IPR005802">
    <property type="entry name" value="ADC_synth_comp_1"/>
</dbReference>
<gene>
    <name evidence="2" type="primary">pabB</name>
    <name evidence="2" type="ORF">KAK11_06815</name>
</gene>
<comment type="caution">
    <text evidence="2">The sequence shown here is derived from an EMBL/GenBank/DDBJ whole genome shotgun (WGS) entry which is preliminary data.</text>
</comment>